<accession>A0A1B6J7I6</accession>
<feature type="compositionally biased region" description="Basic residues" evidence="1">
    <location>
        <begin position="50"/>
        <end position="59"/>
    </location>
</feature>
<feature type="compositionally biased region" description="Basic and acidic residues" evidence="1">
    <location>
        <begin position="77"/>
        <end position="86"/>
    </location>
</feature>
<feature type="compositionally biased region" description="Basic and acidic residues" evidence="1">
    <location>
        <begin position="60"/>
        <end position="70"/>
    </location>
</feature>
<evidence type="ECO:0000313" key="2">
    <source>
        <dbReference type="EMBL" id="JAS95124.1"/>
    </source>
</evidence>
<reference evidence="2" key="1">
    <citation type="submission" date="2015-11" db="EMBL/GenBank/DDBJ databases">
        <title>De novo transcriptome assembly of four potential Pierce s Disease insect vectors from Arizona vineyards.</title>
        <authorList>
            <person name="Tassone E.E."/>
        </authorList>
    </citation>
    <scope>NUCLEOTIDE SEQUENCE</scope>
</reference>
<gene>
    <name evidence="2" type="ORF">g.40405</name>
</gene>
<feature type="non-terminal residue" evidence="2">
    <location>
        <position position="105"/>
    </location>
</feature>
<feature type="region of interest" description="Disordered" evidence="1">
    <location>
        <begin position="46"/>
        <end position="105"/>
    </location>
</feature>
<protein>
    <submittedName>
        <fullName evidence="2">Uncharacterized protein</fullName>
    </submittedName>
</protein>
<sequence>MSKRSSRLITRAENETINTVVVKAICDEDVVKVIVGTNLTSAPVLSTHKLTTRRGRPRKRLTEDEVKSEGVEEDSDNESKNSETCEKPSGLCDDDDLDGGEMCSF</sequence>
<proteinExistence type="predicted"/>
<dbReference type="AlphaFoldDB" id="A0A1B6J7I6"/>
<name>A0A1B6J7I6_9HEMI</name>
<dbReference type="EMBL" id="GECU01012582">
    <property type="protein sequence ID" value="JAS95124.1"/>
    <property type="molecule type" value="Transcribed_RNA"/>
</dbReference>
<organism evidence="2">
    <name type="scientific">Homalodisca liturata</name>
    <dbReference type="NCBI Taxonomy" id="320908"/>
    <lineage>
        <taxon>Eukaryota</taxon>
        <taxon>Metazoa</taxon>
        <taxon>Ecdysozoa</taxon>
        <taxon>Arthropoda</taxon>
        <taxon>Hexapoda</taxon>
        <taxon>Insecta</taxon>
        <taxon>Pterygota</taxon>
        <taxon>Neoptera</taxon>
        <taxon>Paraneoptera</taxon>
        <taxon>Hemiptera</taxon>
        <taxon>Auchenorrhyncha</taxon>
        <taxon>Membracoidea</taxon>
        <taxon>Cicadellidae</taxon>
        <taxon>Cicadellinae</taxon>
        <taxon>Proconiini</taxon>
        <taxon>Homalodisca</taxon>
    </lineage>
</organism>
<evidence type="ECO:0000256" key="1">
    <source>
        <dbReference type="SAM" id="MobiDB-lite"/>
    </source>
</evidence>